<dbReference type="InterPro" id="IPR020864">
    <property type="entry name" value="MACPF"/>
</dbReference>
<dbReference type="InterPro" id="IPR039707">
    <property type="entry name" value="MPEG1"/>
</dbReference>
<keyword evidence="2" id="KW-1133">Transmembrane helix</keyword>
<name>A0AA88YSH3_PINIB</name>
<evidence type="ECO:0000256" key="3">
    <source>
        <dbReference type="SAM" id="SignalP"/>
    </source>
</evidence>
<dbReference type="Pfam" id="PF01823">
    <property type="entry name" value="MACPF"/>
    <property type="match status" value="1"/>
</dbReference>
<dbReference type="PROSITE" id="PS51412">
    <property type="entry name" value="MACPF_2"/>
    <property type="match status" value="1"/>
</dbReference>
<dbReference type="EMBL" id="VSWD01000004">
    <property type="protein sequence ID" value="KAK3104701.1"/>
    <property type="molecule type" value="Genomic_DNA"/>
</dbReference>
<keyword evidence="6" id="KW-1185">Reference proteome</keyword>
<feature type="chain" id="PRO_5041744251" description="MACPF domain-containing protein" evidence="3">
    <location>
        <begin position="18"/>
        <end position="742"/>
    </location>
</feature>
<comment type="caution">
    <text evidence="5">The sequence shown here is derived from an EMBL/GenBank/DDBJ whole genome shotgun (WGS) entry which is preliminary data.</text>
</comment>
<evidence type="ECO:0000256" key="2">
    <source>
        <dbReference type="SAM" id="Phobius"/>
    </source>
</evidence>
<accession>A0AA88YSH3</accession>
<dbReference type="SMART" id="SM00457">
    <property type="entry name" value="MACPF"/>
    <property type="match status" value="1"/>
</dbReference>
<feature type="transmembrane region" description="Helical" evidence="2">
    <location>
        <begin position="711"/>
        <end position="736"/>
    </location>
</feature>
<organism evidence="5 6">
    <name type="scientific">Pinctada imbricata</name>
    <name type="common">Atlantic pearl-oyster</name>
    <name type="synonym">Pinctada martensii</name>
    <dbReference type="NCBI Taxonomy" id="66713"/>
    <lineage>
        <taxon>Eukaryota</taxon>
        <taxon>Metazoa</taxon>
        <taxon>Spiralia</taxon>
        <taxon>Lophotrochozoa</taxon>
        <taxon>Mollusca</taxon>
        <taxon>Bivalvia</taxon>
        <taxon>Autobranchia</taxon>
        <taxon>Pteriomorphia</taxon>
        <taxon>Pterioida</taxon>
        <taxon>Pterioidea</taxon>
        <taxon>Pteriidae</taxon>
        <taxon>Pinctada</taxon>
    </lineage>
</organism>
<dbReference type="CDD" id="cd22579">
    <property type="entry name" value="MPEG1_P2"/>
    <property type="match status" value="1"/>
</dbReference>
<dbReference type="PANTHER" id="PTHR31463:SF1">
    <property type="entry name" value="MACROPHAGE-EXPRESSED GENE 1 PROTEIN"/>
    <property type="match status" value="1"/>
</dbReference>
<dbReference type="PANTHER" id="PTHR31463">
    <property type="entry name" value="MACROPHAGE-EXPRESSED GENE 1 PROTEIN"/>
    <property type="match status" value="1"/>
</dbReference>
<feature type="signal peptide" evidence="3">
    <location>
        <begin position="1"/>
        <end position="17"/>
    </location>
</feature>
<evidence type="ECO:0000256" key="1">
    <source>
        <dbReference type="SAM" id="MobiDB-lite"/>
    </source>
</evidence>
<dbReference type="GO" id="GO:0002250">
    <property type="term" value="P:adaptive immune response"/>
    <property type="evidence" value="ECO:0007669"/>
    <property type="project" value="UniProtKB-KW"/>
</dbReference>
<evidence type="ECO:0000313" key="5">
    <source>
        <dbReference type="EMBL" id="KAK3104701.1"/>
    </source>
</evidence>
<gene>
    <name evidence="5" type="ORF">FSP39_008090</name>
</gene>
<proteinExistence type="predicted"/>
<reference evidence="5" key="1">
    <citation type="submission" date="2019-08" db="EMBL/GenBank/DDBJ databases">
        <title>The improved chromosome-level genome for the pearl oyster Pinctada fucata martensii using PacBio sequencing and Hi-C.</title>
        <authorList>
            <person name="Zheng Z."/>
        </authorList>
    </citation>
    <scope>NUCLEOTIDE SEQUENCE</scope>
    <source>
        <strain evidence="5">ZZ-2019</strain>
        <tissue evidence="5">Adductor muscle</tissue>
    </source>
</reference>
<sequence>MLLLLIYAAISIGCIFGIPENDGLTSCKIQNDKVVGLDILPGNGWDNLLNENRRRVVYYNYSTCSVTDDGLYLVPDNVFAIPLKSSTVEIYSDRFDHWMNYTTDTAKSINVGGDASVFGVFHIGGKFSEEYDDVKSHQIKDNAFTMRVGAKYVMYTSTLQPGISLNQVFREKVLDIAHHIQFERPKSARYESQLLVRNFGTHVITSVDAGAMINRIDSVNRTSDSSSELTKSEQALAASFSFFGNGIDFGKSNSVSDSTVTAYVQSRTHATVRSHGGPVYKPQNFSVNDWAEGINDNLVVVDRKGDPLHYLVTGELFPELPVSTVAEVANTIESAIRSYYAFNTHPGCTDVRSPNFNYHANVDDGSCELPGSNLSFGGIFQNCSFQGDTSNLCLSRTTVNPKSGAMTCPEGYDPVKLFQGTVNSTEIDHKCESFMIFWKKCHDEPRFGSATFSAYWCAAHAQEAPPDSGYLFGGVFDNIKVNPFTGNHNCPSYFFPLSVTESLKVCVSDDFENAEQYSVPFGGIFSCQHGNPLANKYYSPTNLPKTCPESYSEHLATMEEECEINYCTLITANSGSSPIKIKTPPFVKRPTERNDTESYIITESERSWTRIYEVPNNFTGFNGIMNGWVLDDGSFLDISSLLSAKTGQSSNVHPRHQRLDERDSENNNQKIQPKIKFPESKTTKNASVSLSTLEENEDDTYYVRQLTKEEVLVVAGLSSLITLLSVSVVILIVIVYRKFAKI</sequence>
<dbReference type="Proteomes" id="UP001186944">
    <property type="component" value="Unassembled WGS sequence"/>
</dbReference>
<dbReference type="GO" id="GO:0030670">
    <property type="term" value="C:phagocytic vesicle membrane"/>
    <property type="evidence" value="ECO:0007669"/>
    <property type="project" value="UniProtKB-SubCell"/>
</dbReference>
<dbReference type="AlphaFoldDB" id="A0AA88YSH3"/>
<feature type="region of interest" description="Disordered" evidence="1">
    <location>
        <begin position="647"/>
        <end position="674"/>
    </location>
</feature>
<feature type="domain" description="MACPF" evidence="4">
    <location>
        <begin position="16"/>
        <end position="343"/>
    </location>
</feature>
<dbReference type="GO" id="GO:0045087">
    <property type="term" value="P:innate immune response"/>
    <property type="evidence" value="ECO:0007669"/>
    <property type="project" value="UniProtKB-KW"/>
</dbReference>
<evidence type="ECO:0000313" key="6">
    <source>
        <dbReference type="Proteomes" id="UP001186944"/>
    </source>
</evidence>
<evidence type="ECO:0000259" key="4">
    <source>
        <dbReference type="PROSITE" id="PS51412"/>
    </source>
</evidence>
<keyword evidence="2" id="KW-0472">Membrane</keyword>
<protein>
    <recommendedName>
        <fullName evidence="4">MACPF domain-containing protein</fullName>
    </recommendedName>
</protein>
<keyword evidence="3" id="KW-0732">Signal</keyword>
<keyword evidence="2" id="KW-0812">Transmembrane</keyword>